<dbReference type="NCBIfam" id="TIGR00785">
    <property type="entry name" value="dass"/>
    <property type="match status" value="1"/>
</dbReference>
<feature type="transmembrane region" description="Helical" evidence="7">
    <location>
        <begin position="79"/>
        <end position="98"/>
    </location>
</feature>
<keyword evidence="3 7" id="KW-0812">Transmembrane</keyword>
<feature type="transmembrane region" description="Helical" evidence="7">
    <location>
        <begin position="325"/>
        <end position="343"/>
    </location>
</feature>
<evidence type="ECO:0000256" key="3">
    <source>
        <dbReference type="ARBA" id="ARBA00022692"/>
    </source>
</evidence>
<dbReference type="InterPro" id="IPR031312">
    <property type="entry name" value="Na/sul_symport_CS"/>
</dbReference>
<feature type="transmembrane region" description="Helical" evidence="7">
    <location>
        <begin position="228"/>
        <end position="248"/>
    </location>
</feature>
<feature type="transmembrane region" description="Helical" evidence="7">
    <location>
        <begin position="349"/>
        <end position="368"/>
    </location>
</feature>
<evidence type="ECO:0000256" key="7">
    <source>
        <dbReference type="SAM" id="Phobius"/>
    </source>
</evidence>
<feature type="transmembrane region" description="Helical" evidence="7">
    <location>
        <begin position="104"/>
        <end position="122"/>
    </location>
</feature>
<accession>A0A1Y2KV63</accession>
<feature type="transmembrane region" description="Helical" evidence="7">
    <location>
        <begin position="143"/>
        <end position="161"/>
    </location>
</feature>
<evidence type="ECO:0000313" key="9">
    <source>
        <dbReference type="Proteomes" id="UP000193391"/>
    </source>
</evidence>
<keyword evidence="4 7" id="KW-1133">Transmembrane helix</keyword>
<feature type="transmembrane region" description="Helical" evidence="7">
    <location>
        <begin position="55"/>
        <end position="72"/>
    </location>
</feature>
<feature type="transmembrane region" description="Helical" evidence="7">
    <location>
        <begin position="31"/>
        <end position="49"/>
    </location>
</feature>
<keyword evidence="2" id="KW-0813">Transport</keyword>
<evidence type="ECO:0000256" key="6">
    <source>
        <dbReference type="SAM" id="MobiDB-lite"/>
    </source>
</evidence>
<dbReference type="InterPro" id="IPR001898">
    <property type="entry name" value="SLC13A/DASS"/>
</dbReference>
<dbReference type="EMBL" id="JFKA01000016">
    <property type="protein sequence ID" value="OSQ35641.1"/>
    <property type="molecule type" value="Genomic_DNA"/>
</dbReference>
<feature type="transmembrane region" description="Helical" evidence="7">
    <location>
        <begin position="268"/>
        <end position="290"/>
    </location>
</feature>
<feature type="transmembrane region" description="Helical" evidence="7">
    <location>
        <begin position="469"/>
        <end position="489"/>
    </location>
</feature>
<evidence type="ECO:0000256" key="2">
    <source>
        <dbReference type="ARBA" id="ARBA00022448"/>
    </source>
</evidence>
<evidence type="ECO:0000256" key="4">
    <source>
        <dbReference type="ARBA" id="ARBA00022989"/>
    </source>
</evidence>
<sequence>MIRFPLIDRLPISGTAANPESPRRPGSMRRITGLVAGPLAFAGFLVFSSPGDVPVAAWHAAGLASLMAIWWLSEAIPLAATALLPLALGAVLSIGTTADISTNYANPLIFMFFGGFVIALAMERWNLHLRIALMIIGKVGFHPSALVAGFMAATAFLSMWVSNTATATMMLPVAVSLITLFSNFDRAQNQERAEQNGPPDDPVKTDENTDETLLDRGLSPATHNLARCLLLAIAYGAGIGGVGTLIGTPPNALLAGYMAQTYGITIGFGQWMLIGVPFAAILLVICWYLLCRVIYPLSDHLPESVEIALQERIDRLGPMGRGEKRVAIVFVATALLWLFRPLLGQIFPQIALSDAAIAVFAAICLFALPVRARKNLYVLDWKATLRLPWGILLLVGGGLSLGALISDTGLARVIAINMQAMPEMPLMLQIFLIATVIILVSHLTSNTATAATFMPLLATYAIGKGIDPMIMVVPVTLAASCAFMLPVATPPNAIVFGSGYLKIDDMVRAGLLLNICALVLLVILAIVLVPIVF</sequence>
<dbReference type="Pfam" id="PF00939">
    <property type="entry name" value="Na_sulph_symp"/>
    <property type="match status" value="1"/>
</dbReference>
<dbReference type="GO" id="GO:0015141">
    <property type="term" value="F:succinate transmembrane transporter activity"/>
    <property type="evidence" value="ECO:0007669"/>
    <property type="project" value="UniProtKB-ARBA"/>
</dbReference>
<evidence type="ECO:0000256" key="5">
    <source>
        <dbReference type="ARBA" id="ARBA00023136"/>
    </source>
</evidence>
<comment type="caution">
    <text evidence="8">The sequence shown here is derived from an EMBL/GenBank/DDBJ whole genome shotgun (WGS) entry which is preliminary data.</text>
</comment>
<comment type="subcellular location">
    <subcellularLocation>
        <location evidence="1">Membrane</location>
        <topology evidence="1">Multi-pass membrane protein</topology>
    </subcellularLocation>
</comment>
<dbReference type="PROSITE" id="PS01271">
    <property type="entry name" value="NA_SULFATE"/>
    <property type="match status" value="1"/>
</dbReference>
<dbReference type="RefSeq" id="WP_085586124.1">
    <property type="nucleotide sequence ID" value="NZ_JFKA01000016.1"/>
</dbReference>
<organism evidence="8 9">
    <name type="scientific">Thalassospira mesophila</name>
    <dbReference type="NCBI Taxonomy" id="1293891"/>
    <lineage>
        <taxon>Bacteria</taxon>
        <taxon>Pseudomonadati</taxon>
        <taxon>Pseudomonadota</taxon>
        <taxon>Alphaproteobacteria</taxon>
        <taxon>Rhodospirillales</taxon>
        <taxon>Thalassospiraceae</taxon>
        <taxon>Thalassospira</taxon>
    </lineage>
</organism>
<protein>
    <submittedName>
        <fullName evidence="8">Anion transporter</fullName>
    </submittedName>
</protein>
<gene>
    <name evidence="8" type="ORF">TMES_20570</name>
</gene>
<name>A0A1Y2KV63_9PROT</name>
<feature type="region of interest" description="Disordered" evidence="6">
    <location>
        <begin position="189"/>
        <end position="210"/>
    </location>
</feature>
<dbReference type="AlphaFoldDB" id="A0A1Y2KV63"/>
<evidence type="ECO:0000313" key="8">
    <source>
        <dbReference type="EMBL" id="OSQ35641.1"/>
    </source>
</evidence>
<feature type="transmembrane region" description="Helical" evidence="7">
    <location>
        <begin position="509"/>
        <end position="532"/>
    </location>
</feature>
<feature type="transmembrane region" description="Helical" evidence="7">
    <location>
        <begin position="426"/>
        <end position="457"/>
    </location>
</feature>
<dbReference type="Proteomes" id="UP000193391">
    <property type="component" value="Unassembled WGS sequence"/>
</dbReference>
<dbReference type="GO" id="GO:0005886">
    <property type="term" value="C:plasma membrane"/>
    <property type="evidence" value="ECO:0007669"/>
    <property type="project" value="TreeGrafter"/>
</dbReference>
<feature type="transmembrane region" description="Helical" evidence="7">
    <location>
        <begin position="167"/>
        <end position="184"/>
    </location>
</feature>
<keyword evidence="5 7" id="KW-0472">Membrane</keyword>
<proteinExistence type="predicted"/>
<dbReference type="OrthoDB" id="9766267at2"/>
<keyword evidence="9" id="KW-1185">Reference proteome</keyword>
<dbReference type="STRING" id="1293891.TMES_20570"/>
<evidence type="ECO:0000256" key="1">
    <source>
        <dbReference type="ARBA" id="ARBA00004141"/>
    </source>
</evidence>
<feature type="transmembrane region" description="Helical" evidence="7">
    <location>
        <begin position="389"/>
        <end position="406"/>
    </location>
</feature>
<dbReference type="PANTHER" id="PTHR10283:SF82">
    <property type="entry name" value="SOLUTE CARRIER FAMILY 13 MEMBER 2"/>
    <property type="match status" value="1"/>
</dbReference>
<dbReference type="PANTHER" id="PTHR10283">
    <property type="entry name" value="SOLUTE CARRIER FAMILY 13 MEMBER"/>
    <property type="match status" value="1"/>
</dbReference>
<reference evidence="8 9" key="1">
    <citation type="submission" date="2014-03" db="EMBL/GenBank/DDBJ databases">
        <title>The draft genome sequence of Thalassospira mesophila JCM 18969.</title>
        <authorList>
            <person name="Lai Q."/>
            <person name="Shao Z."/>
        </authorList>
    </citation>
    <scope>NUCLEOTIDE SEQUENCE [LARGE SCALE GENOMIC DNA]</scope>
    <source>
        <strain evidence="8 9">JCM 18969</strain>
    </source>
</reference>